<gene>
    <name evidence="8" type="ORF">PTSG_04794</name>
</gene>
<evidence type="ECO:0000313" key="9">
    <source>
        <dbReference type="Proteomes" id="UP000007799"/>
    </source>
</evidence>
<feature type="region of interest" description="Disordered" evidence="7">
    <location>
        <begin position="1"/>
        <end position="58"/>
    </location>
</feature>
<feature type="compositionally biased region" description="Basic residues" evidence="7">
    <location>
        <begin position="632"/>
        <end position="643"/>
    </location>
</feature>
<evidence type="ECO:0000256" key="2">
    <source>
        <dbReference type="ARBA" id="ARBA00022574"/>
    </source>
</evidence>
<keyword evidence="9" id="KW-1185">Reference proteome</keyword>
<dbReference type="EMBL" id="GL832965">
    <property type="protein sequence ID" value="EGD73079.1"/>
    <property type="molecule type" value="Genomic_DNA"/>
</dbReference>
<dbReference type="InterPro" id="IPR019775">
    <property type="entry name" value="WD40_repeat_CS"/>
</dbReference>
<dbReference type="CDD" id="cd00200">
    <property type="entry name" value="WD40"/>
    <property type="match status" value="1"/>
</dbReference>
<dbReference type="PANTHER" id="PTHR19865:SF0">
    <property type="entry name" value="U3 SMALL NUCLEOLAR RNA-INTERACTING PROTEIN 2"/>
    <property type="match status" value="1"/>
</dbReference>
<dbReference type="GO" id="GO:0032040">
    <property type="term" value="C:small-subunit processome"/>
    <property type="evidence" value="ECO:0007669"/>
    <property type="project" value="TreeGrafter"/>
</dbReference>
<feature type="region of interest" description="Disordered" evidence="7">
    <location>
        <begin position="530"/>
        <end position="643"/>
    </location>
</feature>
<keyword evidence="4" id="KW-0539">Nucleus</keyword>
<dbReference type="Pfam" id="PF00400">
    <property type="entry name" value="WD40"/>
    <property type="match status" value="5"/>
</dbReference>
<dbReference type="Proteomes" id="UP000007799">
    <property type="component" value="Unassembled WGS sequence"/>
</dbReference>
<dbReference type="GeneID" id="16074688"/>
<sequence length="643" mass="70463">MDHDPFFASSDSRRSKRWAPTDGGQPISKRGKGGKRRQRDEEIPSDDEGDDGSGLTLDAEIQQAFADDDDDDLSEDETLVQETAAEKRLRMAKEIIEQIEEQEKEKELEGDMLTKAISHRLRQEVHKQKGVLRRQLAHTLRHKAVDPAATVTTRGHRLPVTSAVISADTRYVVTASKDGSIIKWMRDSGTRLHTWKRKSKNNPTGHTGHVLALALNTDGTFLASAGTDAIINIWDFQTHSHVKYLRGHRGNINGLAFRLGENTLFSACDDRTVKVWNIDSLSYVETLFGHQDQVLAVDSLHRERAVSVGGRDRSLRLWKIVESSQLVFASTGISLDCIAMVTELHFLTGNQNGALSLWDIGKRKPVCTVPRAHGKDSWITAVAAVPYSDLTASGSNNGCIRLWSTDARSARISPVMSINAVGWVNSLKFTADGAFLVAALGKEPRLGRWDCVADAKNETRVFSLAATSLVKEDDVKAEGTARRGDNGAKMNGHAGKKGKPVAVREEKEEASGRDFAAAVMKATSLASDFDGAHTDVPALSLPPVKDEDEDEKDEDDDETEDEEEEEKAGDDTSDAVNAAEGGVEEKKEEVEEGDGAENQGSTAAEDAESNKQEGKGKSARKQQNVLLTPTRRSSRLRNKRAPR</sequence>
<organism evidence="9">
    <name type="scientific">Salpingoeca rosetta (strain ATCC 50818 / BSB-021)</name>
    <dbReference type="NCBI Taxonomy" id="946362"/>
    <lineage>
        <taxon>Eukaryota</taxon>
        <taxon>Choanoflagellata</taxon>
        <taxon>Craspedida</taxon>
        <taxon>Salpingoecidae</taxon>
        <taxon>Salpingoeca</taxon>
    </lineage>
</organism>
<evidence type="ECO:0000313" key="8">
    <source>
        <dbReference type="EMBL" id="EGD73079.1"/>
    </source>
</evidence>
<dbReference type="PROSITE" id="PS50294">
    <property type="entry name" value="WD_REPEATS_REGION"/>
    <property type="match status" value="3"/>
</dbReference>
<evidence type="ECO:0000256" key="3">
    <source>
        <dbReference type="ARBA" id="ARBA00022737"/>
    </source>
</evidence>
<feature type="repeat" description="WD" evidence="5">
    <location>
        <begin position="287"/>
        <end position="328"/>
    </location>
</feature>
<dbReference type="InterPro" id="IPR039241">
    <property type="entry name" value="Rrp9-like"/>
</dbReference>
<keyword evidence="6" id="KW-0175">Coiled coil</keyword>
<dbReference type="InParanoid" id="F2U9Q2"/>
<keyword evidence="2 5" id="KW-0853">WD repeat</keyword>
<dbReference type="KEGG" id="sre:PTSG_04794"/>
<dbReference type="InterPro" id="IPR001680">
    <property type="entry name" value="WD40_rpt"/>
</dbReference>
<dbReference type="eggNOG" id="KOG0299">
    <property type="taxonomic scope" value="Eukaryota"/>
</dbReference>
<dbReference type="STRING" id="946362.F2U9Q2"/>
<proteinExistence type="predicted"/>
<dbReference type="SUPFAM" id="SSF50978">
    <property type="entry name" value="WD40 repeat-like"/>
    <property type="match status" value="1"/>
</dbReference>
<dbReference type="SMART" id="SM00320">
    <property type="entry name" value="WD40"/>
    <property type="match status" value="7"/>
</dbReference>
<comment type="subcellular location">
    <subcellularLocation>
        <location evidence="1">Nucleus</location>
    </subcellularLocation>
</comment>
<dbReference type="GO" id="GO:0034511">
    <property type="term" value="F:U3 snoRNA binding"/>
    <property type="evidence" value="ECO:0007669"/>
    <property type="project" value="InterPro"/>
</dbReference>
<keyword evidence="3" id="KW-0677">Repeat</keyword>
<evidence type="ECO:0000256" key="4">
    <source>
        <dbReference type="ARBA" id="ARBA00023242"/>
    </source>
</evidence>
<evidence type="ECO:0000256" key="1">
    <source>
        <dbReference type="ARBA" id="ARBA00004123"/>
    </source>
</evidence>
<evidence type="ECO:0000256" key="6">
    <source>
        <dbReference type="SAM" id="Coils"/>
    </source>
</evidence>
<name>F2U9Q2_SALR5</name>
<evidence type="ECO:0000256" key="7">
    <source>
        <dbReference type="SAM" id="MobiDB-lite"/>
    </source>
</evidence>
<feature type="compositionally biased region" description="Basic and acidic residues" evidence="7">
    <location>
        <begin position="475"/>
        <end position="486"/>
    </location>
</feature>
<dbReference type="Gene3D" id="2.130.10.10">
    <property type="entry name" value="YVTN repeat-like/Quinoprotein amine dehydrogenase"/>
    <property type="match status" value="1"/>
</dbReference>
<reference evidence="8" key="1">
    <citation type="submission" date="2009-08" db="EMBL/GenBank/DDBJ databases">
        <title>Annotation of Salpingoeca rosetta.</title>
        <authorList>
            <consortium name="The Broad Institute Genome Sequencing Platform"/>
            <person name="Russ C."/>
            <person name="Cuomo C."/>
            <person name="Burger G."/>
            <person name="Gray M.W."/>
            <person name="Holland P.W.H."/>
            <person name="King N."/>
            <person name="Lang F.B.F."/>
            <person name="Roger A.J."/>
            <person name="Ruiz-Trillo I."/>
            <person name="Young S.K."/>
            <person name="Zeng Q."/>
            <person name="Gargeya S."/>
            <person name="Alvarado L."/>
            <person name="Berlin A."/>
            <person name="Chapman S.B."/>
            <person name="Chen Z."/>
            <person name="Freedman E."/>
            <person name="Gellesch M."/>
            <person name="Goldberg J."/>
            <person name="Griggs A."/>
            <person name="Gujja S."/>
            <person name="Heilman E."/>
            <person name="Heiman D."/>
            <person name="Howarth C."/>
            <person name="Mehta T."/>
            <person name="Neiman D."/>
            <person name="Pearson M."/>
            <person name="Roberts A."/>
            <person name="Saif S."/>
            <person name="Shea T."/>
            <person name="Shenoy N."/>
            <person name="Sisk P."/>
            <person name="Stolte C."/>
            <person name="Sykes S."/>
            <person name="White J."/>
            <person name="Yandava C."/>
            <person name="Haas B."/>
            <person name="Nusbaum C."/>
            <person name="Birren B."/>
        </authorList>
    </citation>
    <scope>NUCLEOTIDE SEQUENCE [LARGE SCALE GENOMIC DNA]</scope>
    <source>
        <strain evidence="8">ATCC 50818</strain>
    </source>
</reference>
<feature type="repeat" description="WD" evidence="5">
    <location>
        <begin position="153"/>
        <end position="194"/>
    </location>
</feature>
<dbReference type="OMA" id="CSLRIWK"/>
<dbReference type="InterPro" id="IPR036322">
    <property type="entry name" value="WD40_repeat_dom_sf"/>
</dbReference>
<dbReference type="FunCoup" id="F2U9Q2">
    <property type="interactions" value="1130"/>
</dbReference>
<dbReference type="PANTHER" id="PTHR19865">
    <property type="entry name" value="U3 SMALL NUCLEOLAR RNA INTERACTING PROTEIN 2"/>
    <property type="match status" value="1"/>
</dbReference>
<feature type="compositionally biased region" description="Acidic residues" evidence="7">
    <location>
        <begin position="546"/>
        <end position="573"/>
    </location>
</feature>
<feature type="repeat" description="WD" evidence="5">
    <location>
        <begin position="372"/>
        <end position="413"/>
    </location>
</feature>
<dbReference type="PROSITE" id="PS50082">
    <property type="entry name" value="WD_REPEATS_2"/>
    <property type="match status" value="5"/>
</dbReference>
<dbReference type="AlphaFoldDB" id="F2U9Q2"/>
<dbReference type="RefSeq" id="XP_004994110.1">
    <property type="nucleotide sequence ID" value="XM_004994053.1"/>
</dbReference>
<evidence type="ECO:0000256" key="5">
    <source>
        <dbReference type="PROSITE-ProRule" id="PRU00221"/>
    </source>
</evidence>
<dbReference type="OrthoDB" id="189968at2759"/>
<feature type="repeat" description="WD" evidence="5">
    <location>
        <begin position="245"/>
        <end position="286"/>
    </location>
</feature>
<feature type="region of interest" description="Disordered" evidence="7">
    <location>
        <begin position="475"/>
        <end position="509"/>
    </location>
</feature>
<protein>
    <submittedName>
        <fullName evidence="8">Uncharacterized protein</fullName>
    </submittedName>
</protein>
<feature type="coiled-coil region" evidence="6">
    <location>
        <begin position="82"/>
        <end position="109"/>
    </location>
</feature>
<accession>F2U9Q2</accession>
<dbReference type="FunFam" id="2.130.10.10:FF:000509">
    <property type="entry name" value="U3 small nucleolar RNA-interacting protein"/>
    <property type="match status" value="1"/>
</dbReference>
<feature type="repeat" description="WD" evidence="5">
    <location>
        <begin position="203"/>
        <end position="244"/>
    </location>
</feature>
<dbReference type="PROSITE" id="PS00678">
    <property type="entry name" value="WD_REPEATS_1"/>
    <property type="match status" value="2"/>
</dbReference>
<dbReference type="InterPro" id="IPR015943">
    <property type="entry name" value="WD40/YVTN_repeat-like_dom_sf"/>
</dbReference>